<dbReference type="Proteomes" id="UP000193560">
    <property type="component" value="Unassembled WGS sequence"/>
</dbReference>
<keyword evidence="1" id="KW-1133">Transmembrane helix</keyword>
<comment type="caution">
    <text evidence="2">The sequence shown here is derived from an EMBL/GenBank/DDBJ whole genome shotgun (WGS) entry which is preliminary data.</text>
</comment>
<keyword evidence="1" id="KW-0812">Transmembrane</keyword>
<keyword evidence="1" id="KW-0472">Membrane</keyword>
<accession>A0A1X2IXQ8</accession>
<evidence type="ECO:0000313" key="3">
    <source>
        <dbReference type="Proteomes" id="UP000193560"/>
    </source>
</evidence>
<organism evidence="2 3">
    <name type="scientific">Absidia repens</name>
    <dbReference type="NCBI Taxonomy" id="90262"/>
    <lineage>
        <taxon>Eukaryota</taxon>
        <taxon>Fungi</taxon>
        <taxon>Fungi incertae sedis</taxon>
        <taxon>Mucoromycota</taxon>
        <taxon>Mucoromycotina</taxon>
        <taxon>Mucoromycetes</taxon>
        <taxon>Mucorales</taxon>
        <taxon>Cunninghamellaceae</taxon>
        <taxon>Absidia</taxon>
    </lineage>
</organism>
<protein>
    <submittedName>
        <fullName evidence="2">Uncharacterized protein</fullName>
    </submittedName>
</protein>
<feature type="transmembrane region" description="Helical" evidence="1">
    <location>
        <begin position="138"/>
        <end position="157"/>
    </location>
</feature>
<evidence type="ECO:0000256" key="1">
    <source>
        <dbReference type="SAM" id="Phobius"/>
    </source>
</evidence>
<evidence type="ECO:0000313" key="2">
    <source>
        <dbReference type="EMBL" id="ORZ24126.1"/>
    </source>
</evidence>
<gene>
    <name evidence="2" type="ORF">BCR42DRAFT_432023</name>
</gene>
<sequence length="225" mass="26235">MTTYGISTTCHWCFLDQNVTQDTAHLEYWNILAGYRIGQTDNKVFESMEHLMISRGINLDLMFGLYIYRHQHSNDPRDRCGWTALSQARAMTSQIQGYFIRSSHVVIILHSHFYVNFVSVDTYIDQKHILWEIWFLDLYNFFFTFCFSLSDGFLGLVTKWITGKYHSWQENGATLAVVHEWTKVKLGLDWNFFAAGLCKASFVAGLIEIPIKQSTLSLILEPSYW</sequence>
<feature type="transmembrane region" description="Helical" evidence="1">
    <location>
        <begin position="98"/>
        <end position="118"/>
    </location>
</feature>
<reference evidence="2 3" key="1">
    <citation type="submission" date="2016-07" db="EMBL/GenBank/DDBJ databases">
        <title>Pervasive Adenine N6-methylation of Active Genes in Fungi.</title>
        <authorList>
            <consortium name="DOE Joint Genome Institute"/>
            <person name="Mondo S.J."/>
            <person name="Dannebaum R.O."/>
            <person name="Kuo R.C."/>
            <person name="Labutti K."/>
            <person name="Haridas S."/>
            <person name="Kuo A."/>
            <person name="Salamov A."/>
            <person name="Ahrendt S.R."/>
            <person name="Lipzen A."/>
            <person name="Sullivan W."/>
            <person name="Andreopoulos W.B."/>
            <person name="Clum A."/>
            <person name="Lindquist E."/>
            <person name="Daum C."/>
            <person name="Ramamoorthy G.K."/>
            <person name="Gryganskyi A."/>
            <person name="Culley D."/>
            <person name="Magnuson J.K."/>
            <person name="James T.Y."/>
            <person name="O'Malley M.A."/>
            <person name="Stajich J.E."/>
            <person name="Spatafora J.W."/>
            <person name="Visel A."/>
            <person name="Grigoriev I.V."/>
        </authorList>
    </citation>
    <scope>NUCLEOTIDE SEQUENCE [LARGE SCALE GENOMIC DNA]</scope>
    <source>
        <strain evidence="2 3">NRRL 1336</strain>
    </source>
</reference>
<keyword evidence="3" id="KW-1185">Reference proteome</keyword>
<dbReference type="AlphaFoldDB" id="A0A1X2IXQ8"/>
<proteinExistence type="predicted"/>
<name>A0A1X2IXQ8_9FUNG</name>
<dbReference type="EMBL" id="MCGE01000002">
    <property type="protein sequence ID" value="ORZ24126.1"/>
    <property type="molecule type" value="Genomic_DNA"/>
</dbReference>